<dbReference type="EMBL" id="JAHRHJ020000011">
    <property type="protein sequence ID" value="KAH9296181.1"/>
    <property type="molecule type" value="Genomic_DNA"/>
</dbReference>
<dbReference type="AlphaFoldDB" id="A0AA38C750"/>
<name>A0AA38C750_TAXCH</name>
<keyword evidence="2" id="KW-1185">Reference proteome</keyword>
<dbReference type="Proteomes" id="UP000824469">
    <property type="component" value="Unassembled WGS sequence"/>
</dbReference>
<evidence type="ECO:0000313" key="1">
    <source>
        <dbReference type="EMBL" id="KAH9296181.1"/>
    </source>
</evidence>
<reference evidence="1 2" key="1">
    <citation type="journal article" date="2021" name="Nat. Plants">
        <title>The Taxus genome provides insights into paclitaxel biosynthesis.</title>
        <authorList>
            <person name="Xiong X."/>
            <person name="Gou J."/>
            <person name="Liao Q."/>
            <person name="Li Y."/>
            <person name="Zhou Q."/>
            <person name="Bi G."/>
            <person name="Li C."/>
            <person name="Du R."/>
            <person name="Wang X."/>
            <person name="Sun T."/>
            <person name="Guo L."/>
            <person name="Liang H."/>
            <person name="Lu P."/>
            <person name="Wu Y."/>
            <person name="Zhang Z."/>
            <person name="Ro D.K."/>
            <person name="Shang Y."/>
            <person name="Huang S."/>
            <person name="Yan J."/>
        </authorList>
    </citation>
    <scope>NUCLEOTIDE SEQUENCE [LARGE SCALE GENOMIC DNA]</scope>
    <source>
        <strain evidence="1">Ta-2019</strain>
    </source>
</reference>
<sequence>VSVPVPAAVLVPVVVPVAMPPPVVVPVAEPVPELAAPVGHPSVPVQQQAAP</sequence>
<evidence type="ECO:0000313" key="2">
    <source>
        <dbReference type="Proteomes" id="UP000824469"/>
    </source>
</evidence>
<protein>
    <submittedName>
        <fullName evidence="1">Uncharacterized protein</fullName>
    </submittedName>
</protein>
<gene>
    <name evidence="1" type="ORF">KI387_039769</name>
</gene>
<accession>A0AA38C750</accession>
<organism evidence="1 2">
    <name type="scientific">Taxus chinensis</name>
    <name type="common">Chinese yew</name>
    <name type="synonym">Taxus wallichiana var. chinensis</name>
    <dbReference type="NCBI Taxonomy" id="29808"/>
    <lineage>
        <taxon>Eukaryota</taxon>
        <taxon>Viridiplantae</taxon>
        <taxon>Streptophyta</taxon>
        <taxon>Embryophyta</taxon>
        <taxon>Tracheophyta</taxon>
        <taxon>Spermatophyta</taxon>
        <taxon>Pinopsida</taxon>
        <taxon>Pinidae</taxon>
        <taxon>Conifers II</taxon>
        <taxon>Cupressales</taxon>
        <taxon>Taxaceae</taxon>
        <taxon>Taxus</taxon>
    </lineage>
</organism>
<feature type="non-terminal residue" evidence="1">
    <location>
        <position position="1"/>
    </location>
</feature>
<feature type="non-terminal residue" evidence="1">
    <location>
        <position position="51"/>
    </location>
</feature>
<comment type="caution">
    <text evidence="1">The sequence shown here is derived from an EMBL/GenBank/DDBJ whole genome shotgun (WGS) entry which is preliminary data.</text>
</comment>
<proteinExistence type="predicted"/>